<dbReference type="AlphaFoldDB" id="A0AAT9G6Q2"/>
<feature type="domain" description="Dihydrodipicolinate reductase N-terminal" evidence="11">
    <location>
        <begin position="5"/>
        <end position="106"/>
    </location>
</feature>
<dbReference type="HAMAP" id="MF_00102">
    <property type="entry name" value="DapB"/>
    <property type="match status" value="1"/>
</dbReference>
<dbReference type="FunFam" id="3.30.360.10:FF:000009">
    <property type="entry name" value="4-hydroxy-tetrahydrodipicolinate reductase"/>
    <property type="match status" value="1"/>
</dbReference>
<feature type="binding site" evidence="9">
    <location>
        <begin position="79"/>
        <end position="81"/>
    </location>
    <ligand>
        <name>NAD(+)</name>
        <dbReference type="ChEBI" id="CHEBI:57540"/>
    </ligand>
</feature>
<evidence type="ECO:0000256" key="10">
    <source>
        <dbReference type="NCBIfam" id="TIGR00036"/>
    </source>
</evidence>
<comment type="pathway">
    <text evidence="9">Amino-acid biosynthesis; L-lysine biosynthesis via DAP pathway; (S)-tetrahydrodipicolinate from L-aspartate: step 4/4.</text>
</comment>
<dbReference type="Gene3D" id="3.30.360.10">
    <property type="entry name" value="Dihydrodipicolinate Reductase, domain 2"/>
    <property type="match status" value="1"/>
</dbReference>
<comment type="caution">
    <text evidence="9">Was originally thought to be a dihydrodipicolinate reductase (DHDPR), catalyzing the conversion of dihydrodipicolinate to tetrahydrodipicolinate. However, it was shown in E.coli that the substrate of the enzymatic reaction is not dihydrodipicolinate (DHDP) but in fact (2S,4S)-4-hydroxy-2,3,4,5-tetrahydrodipicolinic acid (HTPA), the product released by the DapA-catalyzed reaction.</text>
</comment>
<evidence type="ECO:0000256" key="6">
    <source>
        <dbReference type="ARBA" id="ARBA00023002"/>
    </source>
</evidence>
<feature type="domain" description="Dihydrodipicolinate reductase C-terminal" evidence="12">
    <location>
        <begin position="109"/>
        <end position="243"/>
    </location>
</feature>
<keyword evidence="5 9" id="KW-0220">Diaminopimelate biosynthesis</keyword>
<reference evidence="13" key="1">
    <citation type="submission" date="2024-01" db="EMBL/GenBank/DDBJ databases">
        <title>Sequencing the genomes of a sandfly, Sergentomyia squamirostris, and its two endosymbionts.</title>
        <authorList>
            <person name="Itokawa K."/>
            <person name="Sanjoba C."/>
        </authorList>
    </citation>
    <scope>NUCLEOTIDE SEQUENCE</scope>
    <source>
        <strain evidence="13">RiSSQ</strain>
    </source>
</reference>
<comment type="subcellular location">
    <subcellularLocation>
        <location evidence="9">Cytoplasm</location>
    </subcellularLocation>
</comment>
<dbReference type="InterPro" id="IPR036291">
    <property type="entry name" value="NAD(P)-bd_dom_sf"/>
</dbReference>
<comment type="function">
    <text evidence="9">Catalyzes the conversion of 4-hydroxy-tetrahydrodipicolinate (HTPA) to tetrahydrodipicolinate.</text>
</comment>
<feature type="binding site" evidence="9">
    <location>
        <position position="37"/>
    </location>
    <ligand>
        <name>NADP(+)</name>
        <dbReference type="ChEBI" id="CHEBI:58349"/>
    </ligand>
</feature>
<dbReference type="InterPro" id="IPR000846">
    <property type="entry name" value="DapB_N"/>
</dbReference>
<dbReference type="SUPFAM" id="SSF51735">
    <property type="entry name" value="NAD(P)-binding Rossmann-fold domains"/>
    <property type="match status" value="1"/>
</dbReference>
<evidence type="ECO:0000256" key="7">
    <source>
        <dbReference type="ARBA" id="ARBA00023027"/>
    </source>
</evidence>
<dbReference type="GO" id="GO:0019877">
    <property type="term" value="P:diaminopimelate biosynthetic process"/>
    <property type="evidence" value="ECO:0007669"/>
    <property type="project" value="UniProtKB-UniRule"/>
</dbReference>
<accession>A0AAT9G6Q2</accession>
<dbReference type="EMBL" id="AP029170">
    <property type="protein sequence ID" value="BFD45496.1"/>
    <property type="molecule type" value="Genomic_DNA"/>
</dbReference>
<dbReference type="InterPro" id="IPR022664">
    <property type="entry name" value="DapB_N_CS"/>
</dbReference>
<evidence type="ECO:0000256" key="3">
    <source>
        <dbReference type="ARBA" id="ARBA00022605"/>
    </source>
</evidence>
<comment type="catalytic activity">
    <reaction evidence="9">
        <text>(S)-2,3,4,5-tetrahydrodipicolinate + NAD(+) + H2O = (2S,4S)-4-hydroxy-2,3,4,5-tetrahydrodipicolinate + NADH + H(+)</text>
        <dbReference type="Rhea" id="RHEA:35323"/>
        <dbReference type="ChEBI" id="CHEBI:15377"/>
        <dbReference type="ChEBI" id="CHEBI:15378"/>
        <dbReference type="ChEBI" id="CHEBI:16845"/>
        <dbReference type="ChEBI" id="CHEBI:57540"/>
        <dbReference type="ChEBI" id="CHEBI:57945"/>
        <dbReference type="ChEBI" id="CHEBI:67139"/>
        <dbReference type="EC" id="1.17.1.8"/>
    </reaction>
</comment>
<dbReference type="PROSITE" id="PS01298">
    <property type="entry name" value="DAPB"/>
    <property type="match status" value="1"/>
</dbReference>
<dbReference type="Pfam" id="PF05173">
    <property type="entry name" value="DapB_C"/>
    <property type="match status" value="1"/>
</dbReference>
<keyword evidence="3 9" id="KW-0028">Amino-acid biosynthesis</keyword>
<gene>
    <name evidence="9 13" type="primary">dapB</name>
    <name evidence="13" type="ORF">DMENIID0002_01420</name>
</gene>
<dbReference type="Pfam" id="PF01113">
    <property type="entry name" value="DapB_N"/>
    <property type="match status" value="1"/>
</dbReference>
<dbReference type="EC" id="1.17.1.8" evidence="9 10"/>
<evidence type="ECO:0000259" key="12">
    <source>
        <dbReference type="Pfam" id="PF05173"/>
    </source>
</evidence>
<name>A0AAT9G6Q2_9RICK</name>
<evidence type="ECO:0000256" key="1">
    <source>
        <dbReference type="ARBA" id="ARBA00006642"/>
    </source>
</evidence>
<protein>
    <recommendedName>
        <fullName evidence="9 10">4-hydroxy-tetrahydrodipicolinate reductase</fullName>
        <shortName evidence="9">HTPA reductase</shortName>
        <ecNumber evidence="9 10">1.17.1.8</ecNumber>
    </recommendedName>
</protein>
<keyword evidence="2 9" id="KW-0963">Cytoplasm</keyword>
<dbReference type="CDD" id="cd02274">
    <property type="entry name" value="DHDPR_N"/>
    <property type="match status" value="1"/>
</dbReference>
<dbReference type="SUPFAM" id="SSF55347">
    <property type="entry name" value="Glyceraldehyde-3-phosphate dehydrogenase-like, C-terminal domain"/>
    <property type="match status" value="1"/>
</dbReference>
<comment type="caution">
    <text evidence="9">Lacks conserved residue(s) required for the propagation of feature annotation.</text>
</comment>
<organism evidence="13">
    <name type="scientific">Candidatus Tisiphia endosymbiont of Sergentomyia squamirostris</name>
    <dbReference type="NCBI Taxonomy" id="3113639"/>
    <lineage>
        <taxon>Bacteria</taxon>
        <taxon>Pseudomonadati</taxon>
        <taxon>Pseudomonadota</taxon>
        <taxon>Alphaproteobacteria</taxon>
        <taxon>Rickettsiales</taxon>
        <taxon>Rickettsiaceae</taxon>
        <taxon>Rickettsieae</taxon>
        <taxon>Candidatus Tisiphia</taxon>
    </lineage>
</organism>
<comment type="catalytic activity">
    <reaction evidence="9">
        <text>(S)-2,3,4,5-tetrahydrodipicolinate + NADP(+) + H2O = (2S,4S)-4-hydroxy-2,3,4,5-tetrahydrodipicolinate + NADPH + H(+)</text>
        <dbReference type="Rhea" id="RHEA:35331"/>
        <dbReference type="ChEBI" id="CHEBI:15377"/>
        <dbReference type="ChEBI" id="CHEBI:15378"/>
        <dbReference type="ChEBI" id="CHEBI:16845"/>
        <dbReference type="ChEBI" id="CHEBI:57783"/>
        <dbReference type="ChEBI" id="CHEBI:58349"/>
        <dbReference type="ChEBI" id="CHEBI:67139"/>
        <dbReference type="EC" id="1.17.1.8"/>
    </reaction>
</comment>
<dbReference type="GO" id="GO:0050661">
    <property type="term" value="F:NADP binding"/>
    <property type="evidence" value="ECO:0007669"/>
    <property type="project" value="UniProtKB-UniRule"/>
</dbReference>
<feature type="binding site" evidence="9">
    <location>
        <begin position="103"/>
        <end position="106"/>
    </location>
    <ligand>
        <name>NAD(+)</name>
        <dbReference type="ChEBI" id="CHEBI:57540"/>
    </ligand>
</feature>
<proteinExistence type="inferred from homology"/>
<keyword evidence="4 9" id="KW-0521">NADP</keyword>
<dbReference type="PANTHER" id="PTHR20836">
    <property type="entry name" value="DIHYDRODIPICOLINATE REDUCTASE"/>
    <property type="match status" value="1"/>
</dbReference>
<dbReference type="Gene3D" id="3.40.50.720">
    <property type="entry name" value="NAD(P)-binding Rossmann-like Domain"/>
    <property type="match status" value="1"/>
</dbReference>
<feature type="binding site" evidence="9">
    <location>
        <begin position="9"/>
        <end position="14"/>
    </location>
    <ligand>
        <name>NAD(+)</name>
        <dbReference type="ChEBI" id="CHEBI:57540"/>
    </ligand>
</feature>
<feature type="binding site" evidence="9">
    <location>
        <position position="137"/>
    </location>
    <ligand>
        <name>(S)-2,3,4,5-tetrahydrodipicolinate</name>
        <dbReference type="ChEBI" id="CHEBI:16845"/>
    </ligand>
</feature>
<feature type="active site" description="Proton donor" evidence="9">
    <location>
        <position position="140"/>
    </location>
</feature>
<evidence type="ECO:0000256" key="2">
    <source>
        <dbReference type="ARBA" id="ARBA00022490"/>
    </source>
</evidence>
<dbReference type="GO" id="GO:0051287">
    <property type="term" value="F:NAD binding"/>
    <property type="evidence" value="ECO:0007669"/>
    <property type="project" value="UniProtKB-UniRule"/>
</dbReference>
<keyword evidence="6 9" id="KW-0560">Oxidoreductase</keyword>
<dbReference type="GO" id="GO:0009089">
    <property type="term" value="P:lysine biosynthetic process via diaminopimelate"/>
    <property type="evidence" value="ECO:0007669"/>
    <property type="project" value="UniProtKB-UniRule"/>
</dbReference>
<evidence type="ECO:0000256" key="4">
    <source>
        <dbReference type="ARBA" id="ARBA00022857"/>
    </source>
</evidence>
<dbReference type="GO" id="GO:0016726">
    <property type="term" value="F:oxidoreductase activity, acting on CH or CH2 groups, NAD or NADP as acceptor"/>
    <property type="evidence" value="ECO:0007669"/>
    <property type="project" value="UniProtKB-UniRule"/>
</dbReference>
<dbReference type="PANTHER" id="PTHR20836:SF7">
    <property type="entry name" value="4-HYDROXY-TETRAHYDRODIPICOLINATE REDUCTASE"/>
    <property type="match status" value="1"/>
</dbReference>
<feature type="active site" description="Proton donor/acceptor" evidence="9">
    <location>
        <position position="136"/>
    </location>
</feature>
<dbReference type="GO" id="GO:0008839">
    <property type="term" value="F:4-hydroxy-tetrahydrodipicolinate reductase"/>
    <property type="evidence" value="ECO:0007669"/>
    <property type="project" value="UniProtKB-UniRule"/>
</dbReference>
<feature type="binding site" evidence="9">
    <location>
        <begin position="146"/>
        <end position="147"/>
    </location>
    <ligand>
        <name>(S)-2,3,4,5-tetrahydrodipicolinate</name>
        <dbReference type="ChEBI" id="CHEBI:16845"/>
    </ligand>
</feature>
<evidence type="ECO:0000259" key="11">
    <source>
        <dbReference type="Pfam" id="PF01113"/>
    </source>
</evidence>
<dbReference type="NCBIfam" id="TIGR00036">
    <property type="entry name" value="dapB"/>
    <property type="match status" value="1"/>
</dbReference>
<sequence length="250" mass="27529">MTICIGVCGATGKMGQMIIQRMNGFNACTLSTTFTRKNSIDDLAEFCQNSDVIIDFSSSEILEKLLDYAISYNNKLVIGTTGLTQYQLDHLNSASKSLAILYSANMSLGANLLTVLAEKAAKILDNTYDIEILDCHHRMKKDAPSGTAIMLGKDVAKARNLDFDEYAVFDRSQKGQRQPDEIGISSIRGGQVHGEHEVLFLGNNQVLSIKHQALSKESFADGAIQAAIWLFDKPAGLYSMRDMFSLLQRC</sequence>
<comment type="similarity">
    <text evidence="1 9">Belongs to the DapB family.</text>
</comment>
<evidence type="ECO:0000256" key="5">
    <source>
        <dbReference type="ARBA" id="ARBA00022915"/>
    </source>
</evidence>
<evidence type="ECO:0000256" key="9">
    <source>
        <dbReference type="HAMAP-Rule" id="MF_00102"/>
    </source>
</evidence>
<comment type="subunit">
    <text evidence="9">Homotetramer.</text>
</comment>
<keyword evidence="7 9" id="KW-0520">NAD</keyword>
<dbReference type="PIRSF" id="PIRSF000161">
    <property type="entry name" value="DHPR"/>
    <property type="match status" value="1"/>
</dbReference>
<dbReference type="GO" id="GO:0005829">
    <property type="term" value="C:cytosol"/>
    <property type="evidence" value="ECO:0007669"/>
    <property type="project" value="TreeGrafter"/>
</dbReference>
<evidence type="ECO:0000313" key="13">
    <source>
        <dbReference type="EMBL" id="BFD45496.1"/>
    </source>
</evidence>
<dbReference type="InterPro" id="IPR023940">
    <property type="entry name" value="DHDPR_bac"/>
</dbReference>
<evidence type="ECO:0000256" key="8">
    <source>
        <dbReference type="ARBA" id="ARBA00023154"/>
    </source>
</evidence>
<keyword evidence="8 9" id="KW-0457">Lysine biosynthesis</keyword>
<dbReference type="InterPro" id="IPR022663">
    <property type="entry name" value="DapB_C"/>
</dbReference>